<dbReference type="Pfam" id="PF00440">
    <property type="entry name" value="TetR_N"/>
    <property type="match status" value="1"/>
</dbReference>
<dbReference type="GO" id="GO:0000976">
    <property type="term" value="F:transcription cis-regulatory region binding"/>
    <property type="evidence" value="ECO:0007669"/>
    <property type="project" value="TreeGrafter"/>
</dbReference>
<feature type="region of interest" description="Disordered" evidence="5">
    <location>
        <begin position="1"/>
        <end position="30"/>
    </location>
</feature>
<dbReference type="Proteomes" id="UP000093902">
    <property type="component" value="Unassembled WGS sequence"/>
</dbReference>
<dbReference type="Gene3D" id="1.10.357.10">
    <property type="entry name" value="Tetracycline Repressor, domain 2"/>
    <property type="match status" value="1"/>
</dbReference>
<dbReference type="OrthoDB" id="4551013at2"/>
<dbReference type="EMBL" id="LZSO01000031">
    <property type="protein sequence ID" value="OBB27258.1"/>
    <property type="molecule type" value="Genomic_DNA"/>
</dbReference>
<reference evidence="8" key="1">
    <citation type="submission" date="2016-06" db="EMBL/GenBank/DDBJ databases">
        <authorList>
            <person name="Sutton G."/>
            <person name="Brinkac L."/>
            <person name="Sanka R."/>
            <person name="Adams M."/>
            <person name="Lau E."/>
            <person name="Mehaffy C."/>
            <person name="Tameris M."/>
            <person name="Hatherill M."/>
            <person name="Hanekom W."/>
            <person name="Mahomed H."/>
            <person name="Mcshane H."/>
        </authorList>
    </citation>
    <scope>NUCLEOTIDE SEQUENCE [LARGE SCALE GENOMIC DNA]</scope>
    <source>
        <strain evidence="8">852002-51209_SCH5440388</strain>
    </source>
</reference>
<name>A0A1A0QZB4_MYCPR</name>
<feature type="DNA-binding region" description="H-T-H motif" evidence="4">
    <location>
        <begin position="53"/>
        <end position="72"/>
    </location>
</feature>
<proteinExistence type="predicted"/>
<dbReference type="PANTHER" id="PTHR30055">
    <property type="entry name" value="HTH-TYPE TRANSCRIPTIONAL REGULATOR RUTR"/>
    <property type="match status" value="1"/>
</dbReference>
<comment type="caution">
    <text evidence="7">The sequence shown here is derived from an EMBL/GenBank/DDBJ whole genome shotgun (WGS) entry which is preliminary data.</text>
</comment>
<evidence type="ECO:0000256" key="5">
    <source>
        <dbReference type="SAM" id="MobiDB-lite"/>
    </source>
</evidence>
<dbReference type="SUPFAM" id="SSF46689">
    <property type="entry name" value="Homeodomain-like"/>
    <property type="match status" value="1"/>
</dbReference>
<dbReference type="AlphaFoldDB" id="A0A1A0QZB4"/>
<dbReference type="PANTHER" id="PTHR30055:SF234">
    <property type="entry name" value="HTH-TYPE TRANSCRIPTIONAL REGULATOR BETI"/>
    <property type="match status" value="1"/>
</dbReference>
<dbReference type="PRINTS" id="PR00455">
    <property type="entry name" value="HTHTETR"/>
</dbReference>
<evidence type="ECO:0000259" key="6">
    <source>
        <dbReference type="PROSITE" id="PS50977"/>
    </source>
</evidence>
<protein>
    <submittedName>
        <fullName evidence="7">TetR family transcriptional regulator</fullName>
    </submittedName>
</protein>
<evidence type="ECO:0000256" key="1">
    <source>
        <dbReference type="ARBA" id="ARBA00023015"/>
    </source>
</evidence>
<dbReference type="InterPro" id="IPR050109">
    <property type="entry name" value="HTH-type_TetR-like_transc_reg"/>
</dbReference>
<sequence length="215" mass="23873">MDPERSETVTGRTRGRRARQGPTRRTVKRAERHDRVYEAAIALFVERGFEASSMDDIADRSGLSRSTVFTHFPRKTLFLEEWMRRRRTEAWRSARTDGVAGRPLREVLGAYLDALATSNSAARAEMCALVPPALLHTTMLVDHPVGVDFAALIVETEAVLRPSVRPERVGRLLASGYVSAMSQWIQEEPPESDLGTELSALLDLVLSGAQSNALE</sequence>
<dbReference type="PROSITE" id="PS50977">
    <property type="entry name" value="HTH_TETR_2"/>
    <property type="match status" value="1"/>
</dbReference>
<keyword evidence="2 4" id="KW-0238">DNA-binding</keyword>
<keyword evidence="1" id="KW-0805">Transcription regulation</keyword>
<dbReference type="InterPro" id="IPR009057">
    <property type="entry name" value="Homeodomain-like_sf"/>
</dbReference>
<gene>
    <name evidence="7" type="ORF">A5792_26030</name>
</gene>
<keyword evidence="3" id="KW-0804">Transcription</keyword>
<evidence type="ECO:0000256" key="3">
    <source>
        <dbReference type="ARBA" id="ARBA00023163"/>
    </source>
</evidence>
<dbReference type="InterPro" id="IPR001647">
    <property type="entry name" value="HTH_TetR"/>
</dbReference>
<dbReference type="GO" id="GO:0003700">
    <property type="term" value="F:DNA-binding transcription factor activity"/>
    <property type="evidence" value="ECO:0007669"/>
    <property type="project" value="TreeGrafter"/>
</dbReference>
<accession>A0A1A0QZB4</accession>
<evidence type="ECO:0000313" key="8">
    <source>
        <dbReference type="Proteomes" id="UP000093902"/>
    </source>
</evidence>
<organism evidence="7 8">
    <name type="scientific">Mycolicibacterium peregrinum</name>
    <name type="common">Mycobacterium peregrinum</name>
    <dbReference type="NCBI Taxonomy" id="43304"/>
    <lineage>
        <taxon>Bacteria</taxon>
        <taxon>Bacillati</taxon>
        <taxon>Actinomycetota</taxon>
        <taxon>Actinomycetes</taxon>
        <taxon>Mycobacteriales</taxon>
        <taxon>Mycobacteriaceae</taxon>
        <taxon>Mycolicibacterium</taxon>
    </lineage>
</organism>
<evidence type="ECO:0000313" key="7">
    <source>
        <dbReference type="EMBL" id="OBB27258.1"/>
    </source>
</evidence>
<evidence type="ECO:0000256" key="4">
    <source>
        <dbReference type="PROSITE-ProRule" id="PRU00335"/>
    </source>
</evidence>
<feature type="domain" description="HTH tetR-type" evidence="6">
    <location>
        <begin position="30"/>
        <end position="90"/>
    </location>
</feature>
<evidence type="ECO:0000256" key="2">
    <source>
        <dbReference type="ARBA" id="ARBA00023125"/>
    </source>
</evidence>